<evidence type="ECO:0000313" key="2">
    <source>
        <dbReference type="EMBL" id="UJO19635.1"/>
    </source>
</evidence>
<dbReference type="Pfam" id="PF13489">
    <property type="entry name" value="Methyltransf_23"/>
    <property type="match status" value="1"/>
</dbReference>
<reference evidence="2" key="1">
    <citation type="submission" date="2021-12" db="EMBL/GenBank/DDBJ databases">
        <authorList>
            <person name="Zaccaron A."/>
            <person name="Stergiopoulos I."/>
        </authorList>
    </citation>
    <scope>NUCLEOTIDE SEQUENCE</scope>
    <source>
        <strain evidence="2">Race5_Kim</strain>
    </source>
</reference>
<feature type="region of interest" description="Disordered" evidence="1">
    <location>
        <begin position="1"/>
        <end position="24"/>
    </location>
</feature>
<gene>
    <name evidence="2" type="ORF">CLAFUR5_10130</name>
</gene>
<dbReference type="AlphaFoldDB" id="A0A9Q8PBZ4"/>
<evidence type="ECO:0000256" key="1">
    <source>
        <dbReference type="SAM" id="MobiDB-lite"/>
    </source>
</evidence>
<name>A0A9Q8PBZ4_PASFU</name>
<dbReference type="EMBL" id="CP090169">
    <property type="protein sequence ID" value="UJO19635.1"/>
    <property type="molecule type" value="Genomic_DNA"/>
</dbReference>
<accession>A0A9Q8PBZ4</accession>
<evidence type="ECO:0000313" key="3">
    <source>
        <dbReference type="Proteomes" id="UP000756132"/>
    </source>
</evidence>
<dbReference type="SUPFAM" id="SSF53335">
    <property type="entry name" value="S-adenosyl-L-methionine-dependent methyltransferases"/>
    <property type="match status" value="1"/>
</dbReference>
<keyword evidence="2" id="KW-0808">Transferase</keyword>
<dbReference type="InterPro" id="IPR029063">
    <property type="entry name" value="SAM-dependent_MTases_sf"/>
</dbReference>
<dbReference type="Proteomes" id="UP000756132">
    <property type="component" value="Chromosome 7"/>
</dbReference>
<dbReference type="PANTHER" id="PTHR43591">
    <property type="entry name" value="METHYLTRANSFERASE"/>
    <property type="match status" value="1"/>
</dbReference>
<keyword evidence="2" id="KW-0489">Methyltransferase</keyword>
<dbReference type="OrthoDB" id="10017101at2759"/>
<dbReference type="GO" id="GO:0032259">
    <property type="term" value="P:methylation"/>
    <property type="evidence" value="ECO:0007669"/>
    <property type="project" value="UniProtKB-KW"/>
</dbReference>
<dbReference type="RefSeq" id="XP_047764001.1">
    <property type="nucleotide sequence ID" value="XM_047909278.1"/>
</dbReference>
<reference evidence="2" key="2">
    <citation type="journal article" date="2022" name="Microb. Genom.">
        <title>A chromosome-scale genome assembly of the tomato pathogen Cladosporium fulvum reveals a compartmentalized genome architecture and the presence of a dispensable chromosome.</title>
        <authorList>
            <person name="Zaccaron A.Z."/>
            <person name="Chen L.H."/>
            <person name="Samaras A."/>
            <person name="Stergiopoulos I."/>
        </authorList>
    </citation>
    <scope>NUCLEOTIDE SEQUENCE</scope>
    <source>
        <strain evidence="2">Race5_Kim</strain>
    </source>
</reference>
<dbReference type="KEGG" id="ffu:CLAFUR5_10130"/>
<keyword evidence="3" id="KW-1185">Reference proteome</keyword>
<dbReference type="Gene3D" id="3.40.50.150">
    <property type="entry name" value="Vaccinia Virus protein VP39"/>
    <property type="match status" value="1"/>
</dbReference>
<dbReference type="GO" id="GO:0008168">
    <property type="term" value="F:methyltransferase activity"/>
    <property type="evidence" value="ECO:0007669"/>
    <property type="project" value="UniProtKB-KW"/>
</dbReference>
<protein>
    <submittedName>
        <fullName evidence="2">Methyltransferase</fullName>
    </submittedName>
</protein>
<organism evidence="2 3">
    <name type="scientific">Passalora fulva</name>
    <name type="common">Tomato leaf mold</name>
    <name type="synonym">Cladosporium fulvum</name>
    <dbReference type="NCBI Taxonomy" id="5499"/>
    <lineage>
        <taxon>Eukaryota</taxon>
        <taxon>Fungi</taxon>
        <taxon>Dikarya</taxon>
        <taxon>Ascomycota</taxon>
        <taxon>Pezizomycotina</taxon>
        <taxon>Dothideomycetes</taxon>
        <taxon>Dothideomycetidae</taxon>
        <taxon>Mycosphaerellales</taxon>
        <taxon>Mycosphaerellaceae</taxon>
        <taxon>Fulvia</taxon>
    </lineage>
</organism>
<proteinExistence type="predicted"/>
<dbReference type="PANTHER" id="PTHR43591:SF24">
    <property type="entry name" value="2-METHOXY-6-POLYPRENYL-1,4-BENZOQUINOL METHYLASE, MITOCHONDRIAL"/>
    <property type="match status" value="1"/>
</dbReference>
<dbReference type="CDD" id="cd02440">
    <property type="entry name" value="AdoMet_MTases"/>
    <property type="match status" value="1"/>
</dbReference>
<dbReference type="GeneID" id="71990008"/>
<sequence length="298" mass="33441">MAAVSAQTPVIKHHGDSSSHYPLSNDTMERERLHFQHEAVMALMEQEPIHAPILGHPVKKIIDIGCGVNADMTKVLAQRFPVAKVYGVDLSAIDAEGVASNVEFIRGNIANLIGVDERLTPGSADYVFSRFLVAGIDDWEAHIKAVARLLAPGGWLEMHDLKVLHWYSLQTGECLSREWEWLKSLEKREPTSDKSDLHGIKDWKGWFRSAGLNDVVVKPYRLRYEPTPIPEEPAAELYAQHGTTMSWISFGTSCERWFPGPENAEKRRHLIEGCKQNLRGEKGKHLPIVAVWGQKPGN</sequence>